<reference evidence="1 2" key="1">
    <citation type="submission" date="2024-04" db="EMBL/GenBank/DDBJ databases">
        <authorList>
            <person name="Rising A."/>
            <person name="Reimegard J."/>
            <person name="Sonavane S."/>
            <person name="Akerstrom W."/>
            <person name="Nylinder S."/>
            <person name="Hedman E."/>
            <person name="Kallberg Y."/>
        </authorList>
    </citation>
    <scope>NUCLEOTIDE SEQUENCE [LARGE SCALE GENOMIC DNA]</scope>
</reference>
<sequence>MHNIHFGNHWSSKGSHSFPWVVHWHFERFWFGTELHKRRRSF</sequence>
<dbReference type="Proteomes" id="UP001497382">
    <property type="component" value="Unassembled WGS sequence"/>
</dbReference>
<organism evidence="1 2">
    <name type="scientific">Larinioides sclopetarius</name>
    <dbReference type="NCBI Taxonomy" id="280406"/>
    <lineage>
        <taxon>Eukaryota</taxon>
        <taxon>Metazoa</taxon>
        <taxon>Ecdysozoa</taxon>
        <taxon>Arthropoda</taxon>
        <taxon>Chelicerata</taxon>
        <taxon>Arachnida</taxon>
        <taxon>Araneae</taxon>
        <taxon>Araneomorphae</taxon>
        <taxon>Entelegynae</taxon>
        <taxon>Araneoidea</taxon>
        <taxon>Araneidae</taxon>
        <taxon>Larinioides</taxon>
    </lineage>
</organism>
<evidence type="ECO:0000313" key="2">
    <source>
        <dbReference type="Proteomes" id="UP001497382"/>
    </source>
</evidence>
<name>A0AAV2BTN8_9ARAC</name>
<keyword evidence="2" id="KW-1185">Reference proteome</keyword>
<evidence type="ECO:0000313" key="1">
    <source>
        <dbReference type="EMBL" id="CAL1299680.1"/>
    </source>
</evidence>
<accession>A0AAV2BTN8</accession>
<dbReference type="EMBL" id="CAXIEN010000513">
    <property type="protein sequence ID" value="CAL1299680.1"/>
    <property type="molecule type" value="Genomic_DNA"/>
</dbReference>
<comment type="caution">
    <text evidence="1">The sequence shown here is derived from an EMBL/GenBank/DDBJ whole genome shotgun (WGS) entry which is preliminary data.</text>
</comment>
<dbReference type="AlphaFoldDB" id="A0AAV2BTN8"/>
<protein>
    <submittedName>
        <fullName evidence="1">Uncharacterized protein</fullName>
    </submittedName>
</protein>
<proteinExistence type="predicted"/>
<gene>
    <name evidence="1" type="ORF">LARSCL_LOCUS21504</name>
</gene>